<dbReference type="GO" id="GO:0016787">
    <property type="term" value="F:hydrolase activity"/>
    <property type="evidence" value="ECO:0007669"/>
    <property type="project" value="InterPro"/>
</dbReference>
<gene>
    <name evidence="2" type="ORF">yc1106_08362</name>
</gene>
<dbReference type="Gene3D" id="3.40.50.1820">
    <property type="entry name" value="alpha/beta hydrolase"/>
    <property type="match status" value="1"/>
</dbReference>
<evidence type="ECO:0000259" key="1">
    <source>
        <dbReference type="Pfam" id="PF01738"/>
    </source>
</evidence>
<accession>A0A9Q8ZI03</accession>
<sequence length="282" mass="32191">MGQWISSQKTKSRLSSSVDSAEPKDAYLAKPSGQCCLKGTIHKGESRGRWETIAEVETYISTPRDGKGNGNVLLYFPDVWGMFPNGLLVMDAFADAGYIVLGLDYFRGDPVWKHRKNRHDNTDPTFDYEAWKRKHTAFADVAVPKWVAAVTSRYKRQNARTKFACVGYCFGAPYVCDELAKDNVTVGAFAHPAFLKEHHFRNIAKPLFLSCSEIDHTFDVSSRRRALDILQEGKKTYHYQLFSGVEHGFALRGNPDDPYQRWVKEQSLSEIVKWFDYWLAQS</sequence>
<name>A0A9Q8ZI03_CURCL</name>
<dbReference type="InterPro" id="IPR002925">
    <property type="entry name" value="Dienelactn_hydro"/>
</dbReference>
<protein>
    <submittedName>
        <fullName evidence="2">Short-chain dehydrogenase reductase sdr</fullName>
    </submittedName>
</protein>
<dbReference type="VEuPathDB" id="FungiDB:yc1106_08362"/>
<dbReference type="PANTHER" id="PTHR17630:SF44">
    <property type="entry name" value="PROTEIN AIM2"/>
    <property type="match status" value="1"/>
</dbReference>
<dbReference type="Proteomes" id="UP001056012">
    <property type="component" value="Chromosome 6"/>
</dbReference>
<dbReference type="OrthoDB" id="1393670at2759"/>
<dbReference type="Pfam" id="PF01738">
    <property type="entry name" value="DLH"/>
    <property type="match status" value="1"/>
</dbReference>
<proteinExistence type="predicted"/>
<organism evidence="2 3">
    <name type="scientific">Curvularia clavata</name>
    <dbReference type="NCBI Taxonomy" id="95742"/>
    <lineage>
        <taxon>Eukaryota</taxon>
        <taxon>Fungi</taxon>
        <taxon>Dikarya</taxon>
        <taxon>Ascomycota</taxon>
        <taxon>Pezizomycotina</taxon>
        <taxon>Dothideomycetes</taxon>
        <taxon>Pleosporomycetidae</taxon>
        <taxon>Pleosporales</taxon>
        <taxon>Pleosporineae</taxon>
        <taxon>Pleosporaceae</taxon>
        <taxon>Curvularia</taxon>
    </lineage>
</organism>
<evidence type="ECO:0000313" key="3">
    <source>
        <dbReference type="Proteomes" id="UP001056012"/>
    </source>
</evidence>
<dbReference type="PANTHER" id="PTHR17630">
    <property type="entry name" value="DIENELACTONE HYDROLASE"/>
    <property type="match status" value="1"/>
</dbReference>
<evidence type="ECO:0000313" key="2">
    <source>
        <dbReference type="EMBL" id="USP81088.1"/>
    </source>
</evidence>
<keyword evidence="3" id="KW-1185">Reference proteome</keyword>
<dbReference type="SUPFAM" id="SSF53474">
    <property type="entry name" value="alpha/beta-Hydrolases"/>
    <property type="match status" value="1"/>
</dbReference>
<dbReference type="InterPro" id="IPR029058">
    <property type="entry name" value="AB_hydrolase_fold"/>
</dbReference>
<dbReference type="EMBL" id="CP089279">
    <property type="protein sequence ID" value="USP81088.1"/>
    <property type="molecule type" value="Genomic_DNA"/>
</dbReference>
<dbReference type="AlphaFoldDB" id="A0A9Q8ZI03"/>
<feature type="domain" description="Dienelactone hydrolase" evidence="1">
    <location>
        <begin position="57"/>
        <end position="276"/>
    </location>
</feature>
<reference evidence="2" key="1">
    <citation type="submission" date="2021-12" db="EMBL/GenBank/DDBJ databases">
        <title>Curvularia clavata genome.</title>
        <authorList>
            <person name="Cao Y."/>
        </authorList>
    </citation>
    <scope>NUCLEOTIDE SEQUENCE</scope>
    <source>
        <strain evidence="2">Yc1106</strain>
    </source>
</reference>